<dbReference type="EMBL" id="PJND01000007">
    <property type="protein sequence ID" value="PKW29862.1"/>
    <property type="molecule type" value="Genomic_DNA"/>
</dbReference>
<keyword evidence="4" id="KW-1185">Reference proteome</keyword>
<comment type="caution">
    <text evidence="3">The sequence shown here is derived from an EMBL/GenBank/DDBJ whole genome shotgun (WGS) entry which is preliminary data.</text>
</comment>
<dbReference type="AlphaFoldDB" id="A0A497U207"/>
<dbReference type="EMBL" id="RCCB01000012">
    <property type="protein sequence ID" value="RLJ24202.1"/>
    <property type="molecule type" value="Genomic_DNA"/>
</dbReference>
<protein>
    <submittedName>
        <fullName evidence="3">Uncharacterized protein DUF4375</fullName>
    </submittedName>
</protein>
<sequence>MKKITEILNQENEEEIILQIGEIIWHKLDYNYENISNLSEVEKTFVFVDILEGQVNNGGFDQFFFNSSGDYTYEVLKAYENIGAYKTAKLIYEAIRIFPQNPISKDTQTRREIMKSLNEGISEKWDQLDDKFYEYEDNIIKLLVEYFKENNKQF</sequence>
<evidence type="ECO:0000313" key="3">
    <source>
        <dbReference type="EMBL" id="RLJ24202.1"/>
    </source>
</evidence>
<accession>A0A497U207</accession>
<evidence type="ECO:0000313" key="2">
    <source>
        <dbReference type="EMBL" id="PKW29862.1"/>
    </source>
</evidence>
<proteinExistence type="predicted"/>
<feature type="domain" description="DNA mimic protein DMP19 C-terminal" evidence="1">
    <location>
        <begin position="37"/>
        <end position="150"/>
    </location>
</feature>
<dbReference type="Proteomes" id="UP000275027">
    <property type="component" value="Unassembled WGS sequence"/>
</dbReference>
<evidence type="ECO:0000313" key="5">
    <source>
        <dbReference type="Proteomes" id="UP000275027"/>
    </source>
</evidence>
<name>A0A497U207_9FLAO</name>
<evidence type="ECO:0000313" key="4">
    <source>
        <dbReference type="Proteomes" id="UP000233767"/>
    </source>
</evidence>
<dbReference type="InterPro" id="IPR025402">
    <property type="entry name" value="DMP19_C"/>
</dbReference>
<dbReference type="Pfam" id="PF14300">
    <property type="entry name" value="DMP19"/>
    <property type="match status" value="1"/>
</dbReference>
<dbReference type="Proteomes" id="UP000233767">
    <property type="component" value="Unassembled WGS sequence"/>
</dbReference>
<reference evidence="2 4" key="1">
    <citation type="submission" date="2017-12" db="EMBL/GenBank/DDBJ databases">
        <title>Genomic Encyclopedia of Type Strains, Phase III (KMG-III): the genomes of soil and plant-associated and newly described type strains.</title>
        <authorList>
            <person name="Whitman W."/>
        </authorList>
    </citation>
    <scope>NUCLEOTIDE SEQUENCE [LARGE SCALE GENOMIC DNA]</scope>
    <source>
        <strain evidence="2 4">IP-10</strain>
    </source>
</reference>
<reference evidence="3 5" key="2">
    <citation type="submission" date="2018-10" db="EMBL/GenBank/DDBJ databases">
        <title>Genomic Encyclopedia of Archaeal and Bacterial Type Strains, Phase II (KMG-II): from individual species to whole genera.</title>
        <authorList>
            <person name="Goeker M."/>
        </authorList>
    </citation>
    <scope>NUCLEOTIDE SEQUENCE [LARGE SCALE GENOMIC DNA]</scope>
    <source>
        <strain evidence="3 5">DSM 21886</strain>
    </source>
</reference>
<dbReference type="Gene3D" id="1.20.1420.60">
    <property type="match status" value="1"/>
</dbReference>
<evidence type="ECO:0000259" key="1">
    <source>
        <dbReference type="Pfam" id="PF14300"/>
    </source>
</evidence>
<gene>
    <name evidence="2" type="ORF">B0G92_1510</name>
    <name evidence="3" type="ORF">CLV50_2082</name>
</gene>
<organism evidence="3 5">
    <name type="scientific">Flavobacterium lindanitolerans</name>
    <dbReference type="NCBI Taxonomy" id="428988"/>
    <lineage>
        <taxon>Bacteria</taxon>
        <taxon>Pseudomonadati</taxon>
        <taxon>Bacteroidota</taxon>
        <taxon>Flavobacteriia</taxon>
        <taxon>Flavobacteriales</taxon>
        <taxon>Flavobacteriaceae</taxon>
        <taxon>Flavobacterium</taxon>
    </lineage>
</organism>
<dbReference type="RefSeq" id="WP_101471634.1">
    <property type="nucleotide sequence ID" value="NZ_JBCECJ010000111.1"/>
</dbReference>